<dbReference type="InterPro" id="IPR000835">
    <property type="entry name" value="HTH_MarR-typ"/>
</dbReference>
<evidence type="ECO:0000259" key="5">
    <source>
        <dbReference type="PROSITE" id="PS50995"/>
    </source>
</evidence>
<dbReference type="RefSeq" id="WP_081664026.1">
    <property type="nucleotide sequence ID" value="NZ_NMYC01000005.1"/>
</dbReference>
<comment type="caution">
    <text evidence="6">The sequence shown here is derived from an EMBL/GenBank/DDBJ whole genome shotgun (WGS) entry which is preliminary data.</text>
</comment>
<feature type="domain" description="HTH marR-type" evidence="5">
    <location>
        <begin position="1"/>
        <end position="134"/>
    </location>
</feature>
<keyword evidence="3" id="KW-0804">Transcription</keyword>
<accession>A0A2N5IXL1</accession>
<dbReference type="PANTHER" id="PTHR42756:SF1">
    <property type="entry name" value="TRANSCRIPTIONAL REPRESSOR OF EMRAB OPERON"/>
    <property type="match status" value="1"/>
</dbReference>
<feature type="compositionally biased region" description="Basic and acidic residues" evidence="4">
    <location>
        <begin position="178"/>
        <end position="193"/>
    </location>
</feature>
<name>A0A2N5IXL1_9BIFI</name>
<evidence type="ECO:0000313" key="7">
    <source>
        <dbReference type="Proteomes" id="UP000234935"/>
    </source>
</evidence>
<reference evidence="6 7" key="1">
    <citation type="submission" date="2017-07" db="EMBL/GenBank/DDBJ databases">
        <title>Bifidobacterium novel species.</title>
        <authorList>
            <person name="Lugli G.A."/>
            <person name="Milani C."/>
            <person name="Duranti S."/>
            <person name="Mangifesta M."/>
        </authorList>
    </citation>
    <scope>NUCLEOTIDE SEQUENCE [LARGE SCALE GENOMIC DNA]</scope>
    <source>
        <strain evidence="7">Goo31D</strain>
    </source>
</reference>
<dbReference type="InterPro" id="IPR036388">
    <property type="entry name" value="WH-like_DNA-bd_sf"/>
</dbReference>
<evidence type="ECO:0000256" key="2">
    <source>
        <dbReference type="ARBA" id="ARBA00023125"/>
    </source>
</evidence>
<evidence type="ECO:0000256" key="1">
    <source>
        <dbReference type="ARBA" id="ARBA00023015"/>
    </source>
</evidence>
<sequence length="202" mass="23089">MDYTLEAVHELMFAMWSSRSRAMRSFERGGQGEMFVLRELSFQGPRTPKQLAEAMGATSGRISSILSSLTKKGWIVRSEDPFDRRSVRIALSQEGRQAERRHSEMLVRDLTWVFSRMGETRTRAFVDLLAEFMTYMSVCTPDGPVPTDEQVQEAFARRRRLHDRMLAMAHGDPICLRPPDDSFEPRSDTEPVHPAEPVQPTA</sequence>
<feature type="region of interest" description="Disordered" evidence="4">
    <location>
        <begin position="172"/>
        <end position="202"/>
    </location>
</feature>
<dbReference type="GO" id="GO:0003700">
    <property type="term" value="F:DNA-binding transcription factor activity"/>
    <property type="evidence" value="ECO:0007669"/>
    <property type="project" value="InterPro"/>
</dbReference>
<dbReference type="PRINTS" id="PR00598">
    <property type="entry name" value="HTHMARR"/>
</dbReference>
<dbReference type="Gene3D" id="1.10.10.10">
    <property type="entry name" value="Winged helix-like DNA-binding domain superfamily/Winged helix DNA-binding domain"/>
    <property type="match status" value="1"/>
</dbReference>
<dbReference type="EMBL" id="NMYC01000005">
    <property type="protein sequence ID" value="PLS26717.1"/>
    <property type="molecule type" value="Genomic_DNA"/>
</dbReference>
<dbReference type="SUPFAM" id="SSF46785">
    <property type="entry name" value="Winged helix' DNA-binding domain"/>
    <property type="match status" value="1"/>
</dbReference>
<dbReference type="GO" id="GO:0003677">
    <property type="term" value="F:DNA binding"/>
    <property type="evidence" value="ECO:0007669"/>
    <property type="project" value="UniProtKB-KW"/>
</dbReference>
<dbReference type="PROSITE" id="PS50995">
    <property type="entry name" value="HTH_MARR_2"/>
    <property type="match status" value="1"/>
</dbReference>
<evidence type="ECO:0000313" key="6">
    <source>
        <dbReference type="EMBL" id="PLS26717.1"/>
    </source>
</evidence>
<organism evidence="6 7">
    <name type="scientific">Bifidobacterium anseris</name>
    <dbReference type="NCBI Taxonomy" id="2020963"/>
    <lineage>
        <taxon>Bacteria</taxon>
        <taxon>Bacillati</taxon>
        <taxon>Actinomycetota</taxon>
        <taxon>Actinomycetes</taxon>
        <taxon>Bifidobacteriales</taxon>
        <taxon>Bifidobacteriaceae</taxon>
        <taxon>Bifidobacterium</taxon>
    </lineage>
</organism>
<dbReference type="SMART" id="SM00347">
    <property type="entry name" value="HTH_MARR"/>
    <property type="match status" value="1"/>
</dbReference>
<dbReference type="InterPro" id="IPR036390">
    <property type="entry name" value="WH_DNA-bd_sf"/>
</dbReference>
<dbReference type="Pfam" id="PF01047">
    <property type="entry name" value="MarR"/>
    <property type="match status" value="1"/>
</dbReference>
<keyword evidence="1" id="KW-0805">Transcription regulation</keyword>
<evidence type="ECO:0000256" key="3">
    <source>
        <dbReference type="ARBA" id="ARBA00023163"/>
    </source>
</evidence>
<dbReference type="AlphaFoldDB" id="A0A2N5IXL1"/>
<proteinExistence type="predicted"/>
<dbReference type="PANTHER" id="PTHR42756">
    <property type="entry name" value="TRANSCRIPTIONAL REGULATOR, MARR"/>
    <property type="match status" value="1"/>
</dbReference>
<dbReference type="OrthoDB" id="3237509at2"/>
<dbReference type="Proteomes" id="UP000234935">
    <property type="component" value="Unassembled WGS sequence"/>
</dbReference>
<keyword evidence="2" id="KW-0238">DNA-binding</keyword>
<evidence type="ECO:0000256" key="4">
    <source>
        <dbReference type="SAM" id="MobiDB-lite"/>
    </source>
</evidence>
<protein>
    <submittedName>
        <fullName evidence="6">MarR-type transcriptional regulator</fullName>
    </submittedName>
</protein>
<keyword evidence="7" id="KW-1185">Reference proteome</keyword>
<gene>
    <name evidence="6" type="ORF">CGZ88_1202</name>
</gene>